<reference evidence="3" key="1">
    <citation type="journal article" date="2023" name="Science">
        <title>Genome structures resolve the early diversification of teleost fishes.</title>
        <authorList>
            <person name="Parey E."/>
            <person name="Louis A."/>
            <person name="Montfort J."/>
            <person name="Bouchez O."/>
            <person name="Roques C."/>
            <person name="Iampietro C."/>
            <person name="Lluch J."/>
            <person name="Castinel A."/>
            <person name="Donnadieu C."/>
            <person name="Desvignes T."/>
            <person name="Floi Bucao C."/>
            <person name="Jouanno E."/>
            <person name="Wen M."/>
            <person name="Mejri S."/>
            <person name="Dirks R."/>
            <person name="Jansen H."/>
            <person name="Henkel C."/>
            <person name="Chen W.J."/>
            <person name="Zahm M."/>
            <person name="Cabau C."/>
            <person name="Klopp C."/>
            <person name="Thompson A.W."/>
            <person name="Robinson-Rechavi M."/>
            <person name="Braasch I."/>
            <person name="Lecointre G."/>
            <person name="Bobe J."/>
            <person name="Postlethwait J.H."/>
            <person name="Berthelot C."/>
            <person name="Roest Crollius H."/>
            <person name="Guiguen Y."/>
        </authorList>
    </citation>
    <scope>NUCLEOTIDE SEQUENCE</scope>
    <source>
        <strain evidence="3">Concon-B</strain>
    </source>
</reference>
<sequence>MVQWVALPPHSKEVLGSNPRRPGPLCAEFACSPRVCCTYIEIEQAPHTYAVVLSRPAWLWGAEMGANEHQVCIGNEAVWSREEASAEEALLGMDLVRLGLDRADSAQKAVDVIAELLEKYGQGGNCIENKSSFNYHNSFLISDRTEAWILETSGKYWAAEKVEEGYRNISNLYSITTKIDREHPEMREYARSQGWWDEKAEFNFAEVYSHMDTDRIEAAVRRYCEGRKLLEKRRITAEAMMGILRDKDSGINKQGMFMTRGSMVSVVPKNPCLPGVHYFTGTPDPERSVFKPFIFVEDIKQLKMTCSPCFGQDDPVKMKPRFQSKPDRRHPLFLKHAVVAAIIETKECHVAGYSSASPWSCARPTRSSQSTSSLPRKVSTTVPSPHLCVRGRIHHNHYTEMRERERKSTATEGQRVVFGKNSDRPCDEVQEVVYFPAADHAAGKKMECTYIEMEQAPHTYAVVLSRPAWLWGAEMGANEHQVCIGNEAVWGREEASAEEALLGMDLVRLGLERADNAQKAVDVIAELLEKYGQGGNCMEDESIFTYHNSFLISDRTEAWVLETSGKYWAAEKVDEGYRNISNQYSITTKIDREHPEMREYARSQGWWDEKAQFNFAEVYSYMNTARIEASGSRYCEGRKLLERNKGQITAETMMGILRDKDSGINMEGMFMTTGSMVSVVPKNPCLPGVHYFTGTPDPERSVFKPFIFVEDIKQLKMTCSPSFGQDDPVKRKPRFQSKPDRRHPLFLKHAVVAAIIETTKERGNRIVENMRKLEKDKMAEMEKHLSSGLEDSTSVVHLFSKTIEEELKVYSK</sequence>
<dbReference type="FunFam" id="3.60.60.10:FF:000001">
    <property type="entry name" value="Secernin 1"/>
    <property type="match status" value="2"/>
</dbReference>
<evidence type="ECO:0000256" key="2">
    <source>
        <dbReference type="SAM" id="MobiDB-lite"/>
    </source>
</evidence>
<comment type="similarity">
    <text evidence="1">Belongs to the peptidase C69 family. Secernin subfamily.</text>
</comment>
<evidence type="ECO:0008006" key="5">
    <source>
        <dbReference type="Google" id="ProtNLM"/>
    </source>
</evidence>
<proteinExistence type="inferred from homology"/>
<organism evidence="3 4">
    <name type="scientific">Conger conger</name>
    <name type="common">Conger eel</name>
    <name type="synonym">Muraena conger</name>
    <dbReference type="NCBI Taxonomy" id="82655"/>
    <lineage>
        <taxon>Eukaryota</taxon>
        <taxon>Metazoa</taxon>
        <taxon>Chordata</taxon>
        <taxon>Craniata</taxon>
        <taxon>Vertebrata</taxon>
        <taxon>Euteleostomi</taxon>
        <taxon>Actinopterygii</taxon>
        <taxon>Neopterygii</taxon>
        <taxon>Teleostei</taxon>
        <taxon>Anguilliformes</taxon>
        <taxon>Congridae</taxon>
        <taxon>Conger</taxon>
    </lineage>
</organism>
<feature type="region of interest" description="Disordered" evidence="2">
    <location>
        <begin position="362"/>
        <end position="382"/>
    </location>
</feature>
<feature type="compositionally biased region" description="Polar residues" evidence="2">
    <location>
        <begin position="365"/>
        <end position="382"/>
    </location>
</feature>
<dbReference type="Proteomes" id="UP001152803">
    <property type="component" value="Unassembled WGS sequence"/>
</dbReference>
<dbReference type="AlphaFoldDB" id="A0A9Q1DVB9"/>
<dbReference type="GO" id="GO:0006508">
    <property type="term" value="P:proteolysis"/>
    <property type="evidence" value="ECO:0007669"/>
    <property type="project" value="InterPro"/>
</dbReference>
<dbReference type="GO" id="GO:0016805">
    <property type="term" value="F:dipeptidase activity"/>
    <property type="evidence" value="ECO:0007669"/>
    <property type="project" value="InterPro"/>
</dbReference>
<dbReference type="InterPro" id="IPR005322">
    <property type="entry name" value="Peptidase_C69"/>
</dbReference>
<dbReference type="Pfam" id="PF03577">
    <property type="entry name" value="Peptidase_C69"/>
    <property type="match status" value="2"/>
</dbReference>
<dbReference type="PANTHER" id="PTHR12994:SF18">
    <property type="entry name" value="SECERNIN-3"/>
    <property type="match status" value="1"/>
</dbReference>
<protein>
    <recommendedName>
        <fullName evidence="5">Secernin-3</fullName>
    </recommendedName>
</protein>
<comment type="caution">
    <text evidence="3">The sequence shown here is derived from an EMBL/GenBank/DDBJ whole genome shotgun (WGS) entry which is preliminary data.</text>
</comment>
<accession>A0A9Q1DVB9</accession>
<name>A0A9Q1DVB9_CONCO</name>
<evidence type="ECO:0000313" key="3">
    <source>
        <dbReference type="EMBL" id="KAJ8282424.1"/>
    </source>
</evidence>
<keyword evidence="4" id="KW-1185">Reference proteome</keyword>
<evidence type="ECO:0000256" key="1">
    <source>
        <dbReference type="ARBA" id="ARBA00005705"/>
    </source>
</evidence>
<gene>
    <name evidence="3" type="ORF">COCON_G00049430</name>
</gene>
<dbReference type="EMBL" id="JAFJMO010000003">
    <property type="protein sequence ID" value="KAJ8282424.1"/>
    <property type="molecule type" value="Genomic_DNA"/>
</dbReference>
<dbReference type="PANTHER" id="PTHR12994">
    <property type="entry name" value="SECERNIN"/>
    <property type="match status" value="1"/>
</dbReference>
<dbReference type="GO" id="GO:0070004">
    <property type="term" value="F:cysteine-type exopeptidase activity"/>
    <property type="evidence" value="ECO:0007669"/>
    <property type="project" value="InterPro"/>
</dbReference>
<dbReference type="OrthoDB" id="5175656at2759"/>
<evidence type="ECO:0000313" key="4">
    <source>
        <dbReference type="Proteomes" id="UP001152803"/>
    </source>
</evidence>
<dbReference type="Gene3D" id="3.60.60.10">
    <property type="entry name" value="Penicillin V Acylase, Chain A"/>
    <property type="match status" value="2"/>
</dbReference>